<dbReference type="SUPFAM" id="SSF103473">
    <property type="entry name" value="MFS general substrate transporter"/>
    <property type="match status" value="1"/>
</dbReference>
<feature type="transmembrane region" description="Helical" evidence="3">
    <location>
        <begin position="193"/>
        <end position="212"/>
    </location>
</feature>
<keyword evidence="6" id="KW-1185">Reference proteome</keyword>
<feature type="compositionally biased region" description="Acidic residues" evidence="2">
    <location>
        <begin position="234"/>
        <end position="254"/>
    </location>
</feature>
<dbReference type="Pfam" id="PF07690">
    <property type="entry name" value="MFS_1"/>
    <property type="match status" value="1"/>
</dbReference>
<reference evidence="5" key="2">
    <citation type="journal article" date="2022" name="Microb. Genom.">
        <title>A chromosome-scale genome assembly of the tomato pathogen Cladosporium fulvum reveals a compartmentalized genome architecture and the presence of a dispensable chromosome.</title>
        <authorList>
            <person name="Zaccaron A.Z."/>
            <person name="Chen L.H."/>
            <person name="Samaras A."/>
            <person name="Stergiopoulos I."/>
        </authorList>
    </citation>
    <scope>NUCLEOTIDE SEQUENCE</scope>
    <source>
        <strain evidence="5">Race5_Kim</strain>
    </source>
</reference>
<dbReference type="PANTHER" id="PTHR23520">
    <property type="entry name" value="TRANSPORTER, PUTATIVE (AFU_ORTHOLOGUE AFUA_3G04000)-RELATED"/>
    <property type="match status" value="1"/>
</dbReference>
<evidence type="ECO:0000256" key="1">
    <source>
        <dbReference type="ARBA" id="ARBA00004141"/>
    </source>
</evidence>
<sequence>MPPSNLFHRLSSELGITTLMNSSNDVHLLLITRFIRMFAYGSSTLILALFFAALGHSDTKVGLFMTLTLIGDVLISLGLTLVADPLGRRKILLLGALLMVLSGIVFANVSNYWILLFAAVVGVISPSGNEIGPFRAGEESTLAHLTEAKTRSDIFALYVVAGTLGTAGGSLTSGWVTQELQAHGWGVTSSFRFIFWMYALVGAAKAGMTLLLSDKCEVQSGPAPEVVQMRRQDPEEDSGEREPFLDDADADGEEEVARPASVTPKKWFNLSKRSQTMLAKLCGLFFFDSLASGMVPASLVAYFISRRFGMEEGTLGTIMASAQFVSSIGNMFASSVAKRIGLVRTSQSSTAHDKWGSHADNRQQWSLLIYRVLSFSPYCQRRRLYS</sequence>
<keyword evidence="3" id="KW-0472">Membrane</keyword>
<feature type="transmembrane region" description="Helical" evidence="3">
    <location>
        <begin position="316"/>
        <end position="337"/>
    </location>
</feature>
<keyword evidence="3" id="KW-1133">Transmembrane helix</keyword>
<dbReference type="InterPro" id="IPR036259">
    <property type="entry name" value="MFS_trans_sf"/>
</dbReference>
<feature type="transmembrane region" description="Helical" evidence="3">
    <location>
        <begin position="61"/>
        <end position="83"/>
    </location>
</feature>
<reference evidence="5" key="1">
    <citation type="submission" date="2021-12" db="EMBL/GenBank/DDBJ databases">
        <authorList>
            <person name="Zaccaron A."/>
            <person name="Stergiopoulos I."/>
        </authorList>
    </citation>
    <scope>NUCLEOTIDE SEQUENCE</scope>
    <source>
        <strain evidence="5">Race5_Kim</strain>
    </source>
</reference>
<feature type="transmembrane region" description="Helical" evidence="3">
    <location>
        <begin position="90"/>
        <end position="107"/>
    </location>
</feature>
<organism evidence="5 6">
    <name type="scientific">Passalora fulva</name>
    <name type="common">Tomato leaf mold</name>
    <name type="synonym">Cladosporium fulvum</name>
    <dbReference type="NCBI Taxonomy" id="5499"/>
    <lineage>
        <taxon>Eukaryota</taxon>
        <taxon>Fungi</taxon>
        <taxon>Dikarya</taxon>
        <taxon>Ascomycota</taxon>
        <taxon>Pezizomycotina</taxon>
        <taxon>Dothideomycetes</taxon>
        <taxon>Dothideomycetidae</taxon>
        <taxon>Mycosphaerellales</taxon>
        <taxon>Mycosphaerellaceae</taxon>
        <taxon>Fulvia</taxon>
    </lineage>
</organism>
<feature type="region of interest" description="Disordered" evidence="2">
    <location>
        <begin position="223"/>
        <end position="255"/>
    </location>
</feature>
<dbReference type="GeneID" id="71983340"/>
<evidence type="ECO:0000256" key="2">
    <source>
        <dbReference type="SAM" id="MobiDB-lite"/>
    </source>
</evidence>
<evidence type="ECO:0000256" key="3">
    <source>
        <dbReference type="SAM" id="Phobius"/>
    </source>
</evidence>
<dbReference type="GO" id="GO:0022857">
    <property type="term" value="F:transmembrane transporter activity"/>
    <property type="evidence" value="ECO:0007669"/>
    <property type="project" value="InterPro"/>
</dbReference>
<feature type="transmembrane region" description="Helical" evidence="3">
    <location>
        <begin position="37"/>
        <end position="55"/>
    </location>
</feature>
<dbReference type="OrthoDB" id="10027823at2759"/>
<dbReference type="Gene3D" id="1.20.1250.20">
    <property type="entry name" value="MFS general substrate transporter like domains"/>
    <property type="match status" value="1"/>
</dbReference>
<dbReference type="KEGG" id="ffu:CLAFUR5_03462"/>
<evidence type="ECO:0000313" key="5">
    <source>
        <dbReference type="EMBL" id="UJO13657.1"/>
    </source>
</evidence>
<dbReference type="GO" id="GO:0000329">
    <property type="term" value="C:fungal-type vacuole membrane"/>
    <property type="evidence" value="ECO:0007669"/>
    <property type="project" value="TreeGrafter"/>
</dbReference>
<evidence type="ECO:0000313" key="6">
    <source>
        <dbReference type="Proteomes" id="UP000756132"/>
    </source>
</evidence>
<comment type="subcellular location">
    <subcellularLocation>
        <location evidence="1">Membrane</location>
        <topology evidence="1">Multi-pass membrane protein</topology>
    </subcellularLocation>
</comment>
<name>A0A9Q8LA49_PASFU</name>
<keyword evidence="3" id="KW-0812">Transmembrane</keyword>
<feature type="transmembrane region" description="Helical" evidence="3">
    <location>
        <begin position="155"/>
        <end position="173"/>
    </location>
</feature>
<evidence type="ECO:0000259" key="4">
    <source>
        <dbReference type="PROSITE" id="PS50850"/>
    </source>
</evidence>
<protein>
    <recommendedName>
        <fullName evidence="4">Major facilitator superfamily (MFS) profile domain-containing protein</fullName>
    </recommendedName>
</protein>
<gene>
    <name evidence="5" type="ORF">CLAFUR5_03462</name>
</gene>
<feature type="transmembrane region" description="Helical" evidence="3">
    <location>
        <begin position="281"/>
        <end position="304"/>
    </location>
</feature>
<accession>A0A9Q8LA49</accession>
<feature type="domain" description="Major facilitator superfamily (MFS) profile" evidence="4">
    <location>
        <begin position="25"/>
        <end position="386"/>
    </location>
</feature>
<dbReference type="InterPro" id="IPR011701">
    <property type="entry name" value="MFS"/>
</dbReference>
<dbReference type="InterPro" id="IPR020846">
    <property type="entry name" value="MFS_dom"/>
</dbReference>
<dbReference type="EMBL" id="CP090164">
    <property type="protein sequence ID" value="UJO13657.1"/>
    <property type="molecule type" value="Genomic_DNA"/>
</dbReference>
<dbReference type="PANTHER" id="PTHR23520:SF5">
    <property type="entry name" value="TRANSPORTER, PUTATIVE (AFU_ORTHOLOGUE AFUA_3G04000)-RELATED"/>
    <property type="match status" value="1"/>
</dbReference>
<dbReference type="PROSITE" id="PS50850">
    <property type="entry name" value="MFS"/>
    <property type="match status" value="1"/>
</dbReference>
<proteinExistence type="predicted"/>
<dbReference type="Proteomes" id="UP000756132">
    <property type="component" value="Chromosome 2"/>
</dbReference>
<dbReference type="RefSeq" id="XP_047758023.1">
    <property type="nucleotide sequence ID" value="XM_047902610.1"/>
</dbReference>
<dbReference type="AlphaFoldDB" id="A0A9Q8LA49"/>